<name>A0ABU7ENW0_9TELE</name>
<comment type="caution">
    <text evidence="1">The sequence shown here is derived from an EMBL/GenBank/DDBJ whole genome shotgun (WGS) entry which is preliminary data.</text>
</comment>
<protein>
    <submittedName>
        <fullName evidence="1">Uncharacterized protein</fullName>
    </submittedName>
</protein>
<reference evidence="1 2" key="1">
    <citation type="submission" date="2021-06" db="EMBL/GenBank/DDBJ databases">
        <authorList>
            <person name="Palmer J.M."/>
        </authorList>
    </citation>
    <scope>NUCLEOTIDE SEQUENCE [LARGE SCALE GENOMIC DNA]</scope>
    <source>
        <strain evidence="1 2">CL_MEX2019</strain>
        <tissue evidence="1">Muscle</tissue>
    </source>
</reference>
<proteinExistence type="predicted"/>
<dbReference type="EMBL" id="JAHUTJ010061890">
    <property type="protein sequence ID" value="MED6288830.1"/>
    <property type="molecule type" value="Genomic_DNA"/>
</dbReference>
<keyword evidence="2" id="KW-1185">Reference proteome</keyword>
<evidence type="ECO:0000313" key="1">
    <source>
        <dbReference type="EMBL" id="MED6288830.1"/>
    </source>
</evidence>
<accession>A0ABU7ENW0</accession>
<evidence type="ECO:0000313" key="2">
    <source>
        <dbReference type="Proteomes" id="UP001352852"/>
    </source>
</evidence>
<dbReference type="Proteomes" id="UP001352852">
    <property type="component" value="Unassembled WGS sequence"/>
</dbReference>
<gene>
    <name evidence="1" type="ORF">CHARACLAT_030296</name>
</gene>
<organism evidence="1 2">
    <name type="scientific">Characodon lateralis</name>
    <dbReference type="NCBI Taxonomy" id="208331"/>
    <lineage>
        <taxon>Eukaryota</taxon>
        <taxon>Metazoa</taxon>
        <taxon>Chordata</taxon>
        <taxon>Craniata</taxon>
        <taxon>Vertebrata</taxon>
        <taxon>Euteleostomi</taxon>
        <taxon>Actinopterygii</taxon>
        <taxon>Neopterygii</taxon>
        <taxon>Teleostei</taxon>
        <taxon>Neoteleostei</taxon>
        <taxon>Acanthomorphata</taxon>
        <taxon>Ovalentaria</taxon>
        <taxon>Atherinomorphae</taxon>
        <taxon>Cyprinodontiformes</taxon>
        <taxon>Goodeidae</taxon>
        <taxon>Characodon</taxon>
    </lineage>
</organism>
<sequence>MVTSSKLPYKQTEWTGGILHLRHFDKPSHIGHQNLCAGVHNHSGCNCQVYCLCTGSKYYVALTLNAVLVRCGPTANSHLHCLSASLAQLWLRLRKRRSGEQKFMWVHALSGSSREK</sequence>